<organism evidence="6 7">
    <name type="scientific">Candidatus Nitrosopumilus salarius BD31</name>
    <dbReference type="NCBI Taxonomy" id="859350"/>
    <lineage>
        <taxon>Archaea</taxon>
        <taxon>Nitrososphaerota</taxon>
        <taxon>Nitrososphaeria</taxon>
        <taxon>Nitrosopumilales</taxon>
        <taxon>Nitrosopumilaceae</taxon>
        <taxon>Nitrosopumilus</taxon>
    </lineage>
</organism>
<dbReference type="Proteomes" id="UP000003423">
    <property type="component" value="Unassembled WGS sequence"/>
</dbReference>
<keyword evidence="3" id="KW-0378">Hydrolase</keyword>
<dbReference type="RefSeq" id="WP_008299412.1">
    <property type="nucleotide sequence ID" value="NZ_AEXL02000090.1"/>
</dbReference>
<gene>
    <name evidence="6" type="ORF">BD31_I0071</name>
</gene>
<keyword evidence="1" id="KW-0645">Protease</keyword>
<dbReference type="Pfam" id="PF00413">
    <property type="entry name" value="Peptidase_M10"/>
    <property type="match status" value="1"/>
</dbReference>
<keyword evidence="2" id="KW-0479">Metal-binding</keyword>
<reference evidence="6 7" key="1">
    <citation type="journal article" date="2012" name="J. Bacteriol.">
        <title>Genome sequence of "Candidatus Nitrosopumilus salaria" BD31, an ammonia-oxidizing archaeon from the San Francisco Bay estuary.</title>
        <authorList>
            <person name="Mosier A.C."/>
            <person name="Allen E.E."/>
            <person name="Kim M."/>
            <person name="Ferriera S."/>
            <person name="Francis C.A."/>
        </authorList>
    </citation>
    <scope>NUCLEOTIDE SEQUENCE [LARGE SCALE GENOMIC DNA]</scope>
    <source>
        <strain evidence="6 7">BD31</strain>
    </source>
</reference>
<dbReference type="InterPro" id="IPR001818">
    <property type="entry name" value="Pept_M10_metallopeptidase"/>
</dbReference>
<evidence type="ECO:0000256" key="1">
    <source>
        <dbReference type="ARBA" id="ARBA00022670"/>
    </source>
</evidence>
<dbReference type="OrthoDB" id="5021at2157"/>
<evidence type="ECO:0000313" key="6">
    <source>
        <dbReference type="EMBL" id="EIJ65977.1"/>
    </source>
</evidence>
<evidence type="ECO:0000256" key="4">
    <source>
        <dbReference type="ARBA" id="ARBA00022833"/>
    </source>
</evidence>
<keyword evidence="4" id="KW-0862">Zinc</keyword>
<dbReference type="GO" id="GO:0004222">
    <property type="term" value="F:metalloendopeptidase activity"/>
    <property type="evidence" value="ECO:0007669"/>
    <property type="project" value="InterPro"/>
</dbReference>
<dbReference type="InterPro" id="IPR024079">
    <property type="entry name" value="MetalloPept_cat_dom_sf"/>
</dbReference>
<protein>
    <recommendedName>
        <fullName evidence="5">Peptidase M10 metallopeptidase domain-containing protein</fullName>
    </recommendedName>
</protein>
<comment type="caution">
    <text evidence="6">The sequence shown here is derived from an EMBL/GenBank/DDBJ whole genome shotgun (WGS) entry which is preliminary data.</text>
</comment>
<dbReference type="AlphaFoldDB" id="I3D2N4"/>
<dbReference type="EMBL" id="AEXL02000090">
    <property type="protein sequence ID" value="EIJ65977.1"/>
    <property type="molecule type" value="Genomic_DNA"/>
</dbReference>
<sequence length="321" mass="36731">MKIKSVIILALVLLIPIDTFAEPPEYYASPIICIRDFPNDDSVSAIKKTLYIKAIKASITEWDNMLKQQSTLPRSENWKWDLDVKNVNSFSSDCSINIQFIAEPASEKKDLVLGEYYSSSNLINLYYYTPYRCETHRDSSYIYYGICRSSIDLATTDEMSSIFKHEFGHALGLGHDISETSLMNAIYEQIPYKGRITPHDVDKVTDLHPNGFFYAPIESQYDSEYSLDSNPQIPEWIKTNALWWSENQIDDETFVSGIKYLIDQKIITIPHTVQNTISDSNEIPAWVKNNADWWANGSIDDDSFILAIQYLISNGILRLSA</sequence>
<evidence type="ECO:0000256" key="3">
    <source>
        <dbReference type="ARBA" id="ARBA00022801"/>
    </source>
</evidence>
<dbReference type="Gene3D" id="3.40.390.10">
    <property type="entry name" value="Collagenase (Catalytic Domain)"/>
    <property type="match status" value="1"/>
</dbReference>
<accession>I3D2N4</accession>
<keyword evidence="7" id="KW-1185">Reference proteome</keyword>
<feature type="domain" description="Peptidase M10 metallopeptidase" evidence="5">
    <location>
        <begin position="154"/>
        <end position="208"/>
    </location>
</feature>
<dbReference type="GO" id="GO:0008270">
    <property type="term" value="F:zinc ion binding"/>
    <property type="evidence" value="ECO:0007669"/>
    <property type="project" value="InterPro"/>
</dbReference>
<evidence type="ECO:0000259" key="5">
    <source>
        <dbReference type="Pfam" id="PF00413"/>
    </source>
</evidence>
<name>I3D2N4_9ARCH</name>
<dbReference type="PATRIC" id="fig|859350.6.peg.998"/>
<proteinExistence type="predicted"/>
<evidence type="ECO:0000313" key="7">
    <source>
        <dbReference type="Proteomes" id="UP000003423"/>
    </source>
</evidence>
<evidence type="ECO:0000256" key="2">
    <source>
        <dbReference type="ARBA" id="ARBA00022723"/>
    </source>
</evidence>
<dbReference type="SUPFAM" id="SSF55486">
    <property type="entry name" value="Metalloproteases ('zincins'), catalytic domain"/>
    <property type="match status" value="1"/>
</dbReference>
<dbReference type="GO" id="GO:0031012">
    <property type="term" value="C:extracellular matrix"/>
    <property type="evidence" value="ECO:0007669"/>
    <property type="project" value="InterPro"/>
</dbReference>
<dbReference type="GO" id="GO:0006508">
    <property type="term" value="P:proteolysis"/>
    <property type="evidence" value="ECO:0007669"/>
    <property type="project" value="UniProtKB-KW"/>
</dbReference>